<dbReference type="EMBL" id="QRAN01000012">
    <property type="protein sequence ID" value="RLQ21554.1"/>
    <property type="molecule type" value="Genomic_DNA"/>
</dbReference>
<organism evidence="1 2">
    <name type="scientific">Seongchinamella sediminis</name>
    <dbReference type="NCBI Taxonomy" id="2283635"/>
    <lineage>
        <taxon>Bacteria</taxon>
        <taxon>Pseudomonadati</taxon>
        <taxon>Pseudomonadota</taxon>
        <taxon>Gammaproteobacteria</taxon>
        <taxon>Cellvibrionales</taxon>
        <taxon>Halieaceae</taxon>
        <taxon>Seongchinamella</taxon>
    </lineage>
</organism>
<gene>
    <name evidence="1" type="ORF">DWB85_12425</name>
</gene>
<proteinExistence type="predicted"/>
<reference evidence="1 2" key="1">
    <citation type="submission" date="2018-07" db="EMBL/GenBank/DDBJ databases">
        <title>Halioglobus sp. genome submission.</title>
        <authorList>
            <person name="Ye M.-Q."/>
            <person name="Du Z.-J."/>
        </authorList>
    </citation>
    <scope>NUCLEOTIDE SEQUENCE [LARGE SCALE GENOMIC DNA]</scope>
    <source>
        <strain evidence="1 2">U0301</strain>
    </source>
</reference>
<accession>A0A3L7DW61</accession>
<evidence type="ECO:0000313" key="1">
    <source>
        <dbReference type="EMBL" id="RLQ21554.1"/>
    </source>
</evidence>
<evidence type="ECO:0000313" key="2">
    <source>
        <dbReference type="Proteomes" id="UP000265509"/>
    </source>
</evidence>
<dbReference type="Proteomes" id="UP000265509">
    <property type="component" value="Unassembled WGS sequence"/>
</dbReference>
<protein>
    <submittedName>
        <fullName evidence="1">Uncharacterized protein</fullName>
    </submittedName>
</protein>
<name>A0A3L7DW61_9GAMM</name>
<dbReference type="AlphaFoldDB" id="A0A3L7DW61"/>
<dbReference type="OrthoDB" id="5736204at2"/>
<dbReference type="RefSeq" id="WP_117955073.1">
    <property type="nucleotide sequence ID" value="NZ_QRAN01000012.1"/>
</dbReference>
<keyword evidence="2" id="KW-1185">Reference proteome</keyword>
<comment type="caution">
    <text evidence="1">The sequence shown here is derived from an EMBL/GenBank/DDBJ whole genome shotgun (WGS) entry which is preliminary data.</text>
</comment>
<sequence length="101" mass="11422">MNKPKKVRQIYAELQRVYGGEIPSHELLECASLIADAADDSVSPSPRTVIHGRTPFSELPVDEVMERWSWRIVSQEYSSEDDFGPHIPQETLLEHTLSMAA</sequence>